<dbReference type="GO" id="GO:0032259">
    <property type="term" value="P:methylation"/>
    <property type="evidence" value="ECO:0007669"/>
    <property type="project" value="UniProtKB-KW"/>
</dbReference>
<dbReference type="EMBL" id="CP026520">
    <property type="protein sequence ID" value="QAV20732.1"/>
    <property type="molecule type" value="Genomic_DNA"/>
</dbReference>
<reference evidence="2 5" key="2">
    <citation type="submission" date="2022-05" db="EMBL/GenBank/DDBJ databases">
        <title>Genome Sequencing of Bee-Associated Microbes.</title>
        <authorList>
            <person name="Dunlap C."/>
        </authorList>
    </citation>
    <scope>NUCLEOTIDE SEQUENCE [LARGE SCALE GENOMIC DNA]</scope>
    <source>
        <strain evidence="2 5">NRRL B-23120</strain>
    </source>
</reference>
<keyword evidence="3" id="KW-0489">Methyltransferase</keyword>
<evidence type="ECO:0000259" key="1">
    <source>
        <dbReference type="Pfam" id="PF13649"/>
    </source>
</evidence>
<proteinExistence type="predicted"/>
<dbReference type="Proteomes" id="UP001527202">
    <property type="component" value="Unassembled WGS sequence"/>
</dbReference>
<dbReference type="InterPro" id="IPR041698">
    <property type="entry name" value="Methyltransf_25"/>
</dbReference>
<name>A0A410X290_9BACL</name>
<dbReference type="EMBL" id="JAMDMJ010000022">
    <property type="protein sequence ID" value="MCY9597535.1"/>
    <property type="molecule type" value="Genomic_DNA"/>
</dbReference>
<gene>
    <name evidence="2" type="ORF">M5X16_17370</name>
    <name evidence="3" type="ORF">PC41400_24830</name>
</gene>
<dbReference type="Pfam" id="PF13649">
    <property type="entry name" value="Methyltransf_25"/>
    <property type="match status" value="1"/>
</dbReference>
<dbReference type="PANTHER" id="PTHR42912">
    <property type="entry name" value="METHYLTRANSFERASE"/>
    <property type="match status" value="1"/>
</dbReference>
<dbReference type="Proteomes" id="UP000288943">
    <property type="component" value="Chromosome"/>
</dbReference>
<evidence type="ECO:0000313" key="2">
    <source>
        <dbReference type="EMBL" id="MCY9597535.1"/>
    </source>
</evidence>
<keyword evidence="5" id="KW-1185">Reference proteome</keyword>
<dbReference type="Gene3D" id="2.20.25.110">
    <property type="entry name" value="S-adenosyl-L-methionine-dependent methyltransferases"/>
    <property type="match status" value="1"/>
</dbReference>
<dbReference type="AlphaFoldDB" id="A0A410X290"/>
<dbReference type="GO" id="GO:0008168">
    <property type="term" value="F:methyltransferase activity"/>
    <property type="evidence" value="ECO:0007669"/>
    <property type="project" value="UniProtKB-KW"/>
</dbReference>
<keyword evidence="3" id="KW-0808">Transferase</keyword>
<organism evidence="3 4">
    <name type="scientific">Paenibacillus chitinolyticus</name>
    <dbReference type="NCBI Taxonomy" id="79263"/>
    <lineage>
        <taxon>Bacteria</taxon>
        <taxon>Bacillati</taxon>
        <taxon>Bacillota</taxon>
        <taxon>Bacilli</taxon>
        <taxon>Bacillales</taxon>
        <taxon>Paenibacillaceae</taxon>
        <taxon>Paenibacillus</taxon>
    </lineage>
</organism>
<dbReference type="InterPro" id="IPR029063">
    <property type="entry name" value="SAM-dependent_MTases_sf"/>
</dbReference>
<accession>A0A410X290</accession>
<dbReference type="Gene3D" id="3.40.50.150">
    <property type="entry name" value="Vaccinia Virus protein VP39"/>
    <property type="match status" value="1"/>
</dbReference>
<dbReference type="OrthoDB" id="9811589at2"/>
<protein>
    <submittedName>
        <fullName evidence="3">Class I SAM-dependent methyltransferase</fullName>
    </submittedName>
    <submittedName>
        <fullName evidence="2">Methyltransferase domain-containing protein</fullName>
    </submittedName>
</protein>
<feature type="domain" description="Methyltransferase" evidence="1">
    <location>
        <begin position="47"/>
        <end position="140"/>
    </location>
</feature>
<dbReference type="InterPro" id="IPR050508">
    <property type="entry name" value="Methyltransf_Superfamily"/>
</dbReference>
<evidence type="ECO:0000313" key="4">
    <source>
        <dbReference type="Proteomes" id="UP000288943"/>
    </source>
</evidence>
<dbReference type="KEGG" id="pchi:PC41400_24830"/>
<sequence length="251" mass="29068">MKVKSAWYRESFGKDYLLVYKHRNFEGAYAEVKRMMNWLHLPEGARVLDLCCGMGRHSLALADFGYTVTGIDLSDTLLGEARKQDPEERVTWLHGDMRRVPSEESFHAVVNLFTSFGYFEQEEENRLVLSEIARLLQPDGKFIIDYLNPAYVKTNLVPHSSREENGLFIEETRSIENGYVRKQICITDNQDGPRHYSEQVRLYSCEAFVDMLYTAGLRVERIYGSYDGKDYDRESSPRMIFVGGREGESLQ</sequence>
<evidence type="ECO:0000313" key="5">
    <source>
        <dbReference type="Proteomes" id="UP001527202"/>
    </source>
</evidence>
<dbReference type="CDD" id="cd02440">
    <property type="entry name" value="AdoMet_MTases"/>
    <property type="match status" value="1"/>
</dbReference>
<dbReference type="SUPFAM" id="SSF53335">
    <property type="entry name" value="S-adenosyl-L-methionine-dependent methyltransferases"/>
    <property type="match status" value="1"/>
</dbReference>
<dbReference type="GeneID" id="95378022"/>
<dbReference type="RefSeq" id="WP_042230582.1">
    <property type="nucleotide sequence ID" value="NZ_CP026520.1"/>
</dbReference>
<reference evidence="3 4" key="1">
    <citation type="submission" date="2018-01" db="EMBL/GenBank/DDBJ databases">
        <title>The whole genome sequencing and assembly of Paenibacillus chitinolyticus KCCM 41400 strain.</title>
        <authorList>
            <person name="Kim J.-Y."/>
            <person name="Park M.-K."/>
            <person name="Lee Y.-J."/>
            <person name="Yi H."/>
            <person name="Bahn Y.-S."/>
            <person name="Kim J.F."/>
            <person name="Lee D.-W."/>
        </authorList>
    </citation>
    <scope>NUCLEOTIDE SEQUENCE [LARGE SCALE GENOMIC DNA]</scope>
    <source>
        <strain evidence="3 4">KCCM 41400</strain>
    </source>
</reference>
<evidence type="ECO:0000313" key="3">
    <source>
        <dbReference type="EMBL" id="QAV20732.1"/>
    </source>
</evidence>